<evidence type="ECO:0000313" key="1">
    <source>
        <dbReference type="EMBL" id="CAD9022608.1"/>
    </source>
</evidence>
<accession>A0A7S1ITJ0</accession>
<name>A0A7S1ITJ0_9EUGL</name>
<sequence length="104" mass="11442">MEEKKMGQWCCTCAWVRRADTKWIEVQSHVNGHGDGEVDRLVDEGVCLHGVQLQGQQQQGVEWLVKGPCLWEVEASAVEALVAAAVSRPHQKEVASGRGCFSPV</sequence>
<dbReference type="AlphaFoldDB" id="A0A7S1ITJ0"/>
<dbReference type="EMBL" id="HBGA01090232">
    <property type="protein sequence ID" value="CAD9022608.1"/>
    <property type="molecule type" value="Transcribed_RNA"/>
</dbReference>
<organism evidence="1">
    <name type="scientific">Eutreptiella gymnastica</name>
    <dbReference type="NCBI Taxonomy" id="73025"/>
    <lineage>
        <taxon>Eukaryota</taxon>
        <taxon>Discoba</taxon>
        <taxon>Euglenozoa</taxon>
        <taxon>Euglenida</taxon>
        <taxon>Spirocuta</taxon>
        <taxon>Euglenophyceae</taxon>
        <taxon>Eutreptiales</taxon>
        <taxon>Eutreptiaceae</taxon>
        <taxon>Eutreptiella</taxon>
    </lineage>
</organism>
<reference evidence="1" key="1">
    <citation type="submission" date="2021-01" db="EMBL/GenBank/DDBJ databases">
        <authorList>
            <person name="Corre E."/>
            <person name="Pelletier E."/>
            <person name="Niang G."/>
            <person name="Scheremetjew M."/>
            <person name="Finn R."/>
            <person name="Kale V."/>
            <person name="Holt S."/>
            <person name="Cochrane G."/>
            <person name="Meng A."/>
            <person name="Brown T."/>
            <person name="Cohen L."/>
        </authorList>
    </citation>
    <scope>NUCLEOTIDE SEQUENCE</scope>
    <source>
        <strain evidence="1">NIES-381</strain>
    </source>
</reference>
<proteinExistence type="predicted"/>
<protein>
    <submittedName>
        <fullName evidence="1">Uncharacterized protein</fullName>
    </submittedName>
</protein>
<gene>
    <name evidence="1" type="ORF">EGYM00392_LOCUS33729</name>
</gene>